<dbReference type="PANTHER" id="PTHR43606">
    <property type="entry name" value="PHOSPHATASE, PUTATIVE (AFU_ORTHOLOGUE AFUA_6G08710)-RELATED"/>
    <property type="match status" value="1"/>
</dbReference>
<dbReference type="Gene3D" id="2.60.40.380">
    <property type="entry name" value="Purple acid phosphatase-like, N-terminal"/>
    <property type="match status" value="1"/>
</dbReference>
<name>A0ABT0TYQ4_9BACT</name>
<evidence type="ECO:0000259" key="1">
    <source>
        <dbReference type="Pfam" id="PF09423"/>
    </source>
</evidence>
<dbReference type="InterPro" id="IPR038607">
    <property type="entry name" value="PhoD-like_sf"/>
</dbReference>
<dbReference type="Pfam" id="PF09423">
    <property type="entry name" value="PhoD"/>
    <property type="match status" value="1"/>
</dbReference>
<dbReference type="Gene3D" id="2.130.10.10">
    <property type="entry name" value="YVTN repeat-like/Quinoprotein amine dehydrogenase"/>
    <property type="match status" value="1"/>
</dbReference>
<evidence type="ECO:0000259" key="2">
    <source>
        <dbReference type="Pfam" id="PF16655"/>
    </source>
</evidence>
<dbReference type="EMBL" id="JAMQBK010000012">
    <property type="protein sequence ID" value="MCM2369724.1"/>
    <property type="molecule type" value="Genomic_DNA"/>
</dbReference>
<keyword evidence="4" id="KW-1185">Reference proteome</keyword>
<dbReference type="InterPro" id="IPR019405">
    <property type="entry name" value="Lactonase_7-beta_prop"/>
</dbReference>
<dbReference type="InterPro" id="IPR032093">
    <property type="entry name" value="PhoD_N"/>
</dbReference>
<organism evidence="3 4">
    <name type="scientific">Aporhodopirellula aestuarii</name>
    <dbReference type="NCBI Taxonomy" id="2950107"/>
    <lineage>
        <taxon>Bacteria</taxon>
        <taxon>Pseudomonadati</taxon>
        <taxon>Planctomycetota</taxon>
        <taxon>Planctomycetia</taxon>
        <taxon>Pirellulales</taxon>
        <taxon>Pirellulaceae</taxon>
        <taxon>Aporhodopirellula</taxon>
    </lineage>
</organism>
<dbReference type="SUPFAM" id="SSF51004">
    <property type="entry name" value="C-terminal (heme d1) domain of cytochrome cd1-nitrite reductase"/>
    <property type="match status" value="1"/>
</dbReference>
<gene>
    <name evidence="3" type="ORF">NB063_03705</name>
</gene>
<dbReference type="InterPro" id="IPR018946">
    <property type="entry name" value="PhoD-like_MPP"/>
</dbReference>
<evidence type="ECO:0000313" key="4">
    <source>
        <dbReference type="Proteomes" id="UP001202961"/>
    </source>
</evidence>
<dbReference type="InterPro" id="IPR011048">
    <property type="entry name" value="Haem_d1_sf"/>
</dbReference>
<dbReference type="CDD" id="cd07389">
    <property type="entry name" value="MPP_PhoD"/>
    <property type="match status" value="1"/>
</dbReference>
<dbReference type="Proteomes" id="UP001202961">
    <property type="component" value="Unassembled WGS sequence"/>
</dbReference>
<dbReference type="RefSeq" id="WP_250927392.1">
    <property type="nucleotide sequence ID" value="NZ_JAMQBK010000012.1"/>
</dbReference>
<dbReference type="InterPro" id="IPR015943">
    <property type="entry name" value="WD40/YVTN_repeat-like_dom_sf"/>
</dbReference>
<dbReference type="InterPro" id="IPR029052">
    <property type="entry name" value="Metallo-depent_PP-like"/>
</dbReference>
<comment type="caution">
    <text evidence="3">The sequence shown here is derived from an EMBL/GenBank/DDBJ whole genome shotgun (WGS) entry which is preliminary data.</text>
</comment>
<proteinExistence type="predicted"/>
<dbReference type="Pfam" id="PF10282">
    <property type="entry name" value="Lactonase"/>
    <property type="match status" value="1"/>
</dbReference>
<sequence>MSISIWGGNLFAGDPTLVVSVSGEQRLDVFTIADEGKLKLQTQETLTAKPGTSCYDLTGRHLYVGCSDPECILVLRVEENELTQLQRVLVPAKPSFFAIAPSGDFLISCYYSTGQVTVHRIVGEGRLSDDPVQTLQLDERAHGITIDPSGWFVFVAHTRPNCITQLRMDVRTGQLTPNEPAKLVRAGIVGPRHLWFHPTENFVYGSNEQGKSVSVYRLDSQSGTLSELQTLSSVPDDFEGPGSTSHIEGHPSGKYVYVANRGHGSIAAFSVDSGSGKLTLMHRAPTGATARSFSLSPDGRFLVASGQRSGRLHCYRIDDEGKLTATDSVDAGRSPWWVSFSPVEGVGNDFVAEAQAQTPRRRLTLGQGTMAGEVSDSSVLLQTRLTAGTTLDSKGDLPGSPGVAAFEWSLRNDFADAVRTPLQVASPDRDFIVRASVTGLTPDTKYNYRALFGETNDQLKSGPTCSFRTLPGEQGARPVKFIIGSCMNYIKFMHGRAGKASGPLTATDEDKRLGFPSFVSMKEMEPEFFVGTGDIVYYDNPFRVAETVEELRRCWHEQFRFPRMIEFFRDVPAYWSKDDHDFRFNDSDPQSKKEPSAATGIELFQEQLPIVSVDDPSPRTYRTIRVSRDLQIWLTEGRDYRSANRSPDGPEKTMWGREQREWLKSTLAGSDAKWKLLISPTPMVGPDDGYKSDNHANLKGFRHEADAFFQWVKDAQLENLFLICGDRHWQYHSIHPSGINEFSCGALNDENSRMGVAPGAKFGSDPHGLVRQPFTSAEPSGGFLQVIAGDTLGVTFFDDRAKELYRVSFP</sequence>
<dbReference type="SUPFAM" id="SSF56300">
    <property type="entry name" value="Metallo-dependent phosphatases"/>
    <property type="match status" value="1"/>
</dbReference>
<dbReference type="Gene3D" id="3.60.21.70">
    <property type="entry name" value="PhoD-like phosphatase"/>
    <property type="match status" value="1"/>
</dbReference>
<feature type="domain" description="Phospholipase D N-terminal" evidence="2">
    <location>
        <begin position="368"/>
        <end position="456"/>
    </location>
</feature>
<evidence type="ECO:0000313" key="3">
    <source>
        <dbReference type="EMBL" id="MCM2369724.1"/>
    </source>
</evidence>
<accession>A0ABT0TYQ4</accession>
<feature type="domain" description="PhoD-like phosphatase metallophosphatase" evidence="1">
    <location>
        <begin position="513"/>
        <end position="749"/>
    </location>
</feature>
<dbReference type="InterPro" id="IPR052900">
    <property type="entry name" value="Phospholipid_Metab_Enz"/>
</dbReference>
<reference evidence="3 4" key="1">
    <citation type="journal article" date="2022" name="Syst. Appl. Microbiol.">
        <title>Rhodopirellula aestuarii sp. nov., a novel member of the genus Rhodopirellula isolated from brackish sediments collected in the Tagus River estuary, Portugal.</title>
        <authorList>
            <person name="Vitorino I.R."/>
            <person name="Klimek D."/>
            <person name="Calusinska M."/>
            <person name="Lobo-da-Cunha A."/>
            <person name="Vasconcelos V."/>
            <person name="Lage O.M."/>
        </authorList>
    </citation>
    <scope>NUCLEOTIDE SEQUENCE [LARGE SCALE GENOMIC DNA]</scope>
    <source>
        <strain evidence="3 4">ICT_H3.1</strain>
    </source>
</reference>
<dbReference type="Pfam" id="PF16655">
    <property type="entry name" value="PhoD_N"/>
    <property type="match status" value="1"/>
</dbReference>
<protein>
    <submittedName>
        <fullName evidence="3">Beta-propeller fold lactonase family protein</fullName>
    </submittedName>
</protein>
<dbReference type="PANTHER" id="PTHR43606:SF1">
    <property type="entry name" value="PHOD-LIKE PHOSPHATASE METALLOPHOSPHATASE DOMAIN-CONTAINING PROTEIN"/>
    <property type="match status" value="1"/>
</dbReference>